<comment type="caution">
    <text evidence="1">The sequence shown here is derived from an EMBL/GenBank/DDBJ whole genome shotgun (WGS) entry which is preliminary data.</text>
</comment>
<dbReference type="RefSeq" id="WP_275110252.1">
    <property type="nucleotide sequence ID" value="NZ_JAKJSC010000002.1"/>
</dbReference>
<evidence type="ECO:0000313" key="1">
    <source>
        <dbReference type="EMBL" id="MDE5418922.1"/>
    </source>
</evidence>
<sequence>MRKFSFIIIVNLFAFLTACDSDGFQEHEVGDSLIDKSTEVRLIDTFTIESSTVKMDSVLTSGQNNILFGSYEDEFFGRISSDFYAIVGLGGTFSLKQVTVGENLEKTPIRYDSLVFISYPDGNYMGDTIPTQSMSIHRVTEEIEIPDDQIGFYAHSSFPYDEESLGSSDFIAKPISQFLEYSDEKEADVEIDDLGIRFNMEDALGMDIVRMVNAENDTIKFSDKWLKYLNGVVLKAGEDNSVMLSYNLQAGRMKMRLYYTYTAYELSGTRDFHDFPIIASSLNFTNVKSDFSSAPYDLDQITDETEDLSSEETGNLAFIHGGLGMLTKIKIPHLERLNTVGLTGGVLRAELKFYPKDESFDDDIFKLPTLPFTLYQTDKQNQILTQLVGSTGSAASSNYVENRDNQDESFYSFDVTSYVNSVLANGQEFDDALLLTLPISSLGVSMDRLIIENESDSDFRIRLKTTYVVQN</sequence>
<organism evidence="1 2">
    <name type="scientific">Paralabilibaculum antarcticum</name>
    <dbReference type="NCBI Taxonomy" id="2912572"/>
    <lineage>
        <taxon>Bacteria</taxon>
        <taxon>Pseudomonadati</taxon>
        <taxon>Bacteroidota</taxon>
        <taxon>Bacteroidia</taxon>
        <taxon>Marinilabiliales</taxon>
        <taxon>Marinifilaceae</taxon>
        <taxon>Paralabilibaculum</taxon>
    </lineage>
</organism>
<dbReference type="Pfam" id="PF14092">
    <property type="entry name" value="DUF4270"/>
    <property type="match status" value="1"/>
</dbReference>
<name>A0ABT5VUC0_9BACT</name>
<dbReference type="EMBL" id="JAKJSC010000002">
    <property type="protein sequence ID" value="MDE5418922.1"/>
    <property type="molecule type" value="Genomic_DNA"/>
</dbReference>
<dbReference type="Proteomes" id="UP001528920">
    <property type="component" value="Unassembled WGS sequence"/>
</dbReference>
<reference evidence="1 2" key="1">
    <citation type="submission" date="2022-01" db="EMBL/GenBank/DDBJ databases">
        <title>Labilibaculum sp. nov, a marine bacterium isolated from Antarctica.</title>
        <authorList>
            <person name="Dai W."/>
        </authorList>
    </citation>
    <scope>NUCLEOTIDE SEQUENCE [LARGE SCALE GENOMIC DNA]</scope>
    <source>
        <strain evidence="1 2">DW002</strain>
    </source>
</reference>
<dbReference type="PROSITE" id="PS51257">
    <property type="entry name" value="PROKAR_LIPOPROTEIN"/>
    <property type="match status" value="1"/>
</dbReference>
<evidence type="ECO:0000313" key="2">
    <source>
        <dbReference type="Proteomes" id="UP001528920"/>
    </source>
</evidence>
<protein>
    <submittedName>
        <fullName evidence="1">DUF4270 domain-containing protein</fullName>
    </submittedName>
</protein>
<proteinExistence type="predicted"/>
<dbReference type="InterPro" id="IPR025366">
    <property type="entry name" value="DUF4270"/>
</dbReference>
<accession>A0ABT5VUC0</accession>
<gene>
    <name evidence="1" type="ORF">L3049_13030</name>
</gene>
<keyword evidence="2" id="KW-1185">Reference proteome</keyword>